<feature type="compositionally biased region" description="Polar residues" evidence="1">
    <location>
        <begin position="131"/>
        <end position="141"/>
    </location>
</feature>
<protein>
    <submittedName>
        <fullName evidence="2">Uncharacterized protein</fullName>
    </submittedName>
</protein>
<organism evidence="2 3">
    <name type="scientific">Trypanosoma conorhini</name>
    <dbReference type="NCBI Taxonomy" id="83891"/>
    <lineage>
        <taxon>Eukaryota</taxon>
        <taxon>Discoba</taxon>
        <taxon>Euglenozoa</taxon>
        <taxon>Kinetoplastea</taxon>
        <taxon>Metakinetoplastina</taxon>
        <taxon>Trypanosomatida</taxon>
        <taxon>Trypanosomatidae</taxon>
        <taxon>Trypanosoma</taxon>
    </lineage>
</organism>
<proteinExistence type="predicted"/>
<gene>
    <name evidence="2" type="ORF">Tco025E_03713</name>
</gene>
<evidence type="ECO:0000256" key="1">
    <source>
        <dbReference type="SAM" id="MobiDB-lite"/>
    </source>
</evidence>
<dbReference type="RefSeq" id="XP_029229251.1">
    <property type="nucleotide sequence ID" value="XM_029370631.1"/>
</dbReference>
<sequence length="481" mass="52491">MEPREGAQGLEAPAGPSRVEGGTGGSGGEVAEAERRQSSLLRRKVELQHRIQQLRDEESMLQHEKAVRSFAKAKEEKLATAAEQRQGGKQHSGRKASERRPPEQKKSLPGAETPNAGATITDKGSCDTRTSKAGQSTSGASVQPLPSHRPRGSAQTRREHSRTSFVLAGAAAAEGVEKGSGRPSMVPVPPRPRRPSADTEEEGSSVQEEGLVLGLDFSRIIHSSQMHVFGGEMQAEAKRRARREKMQATENRHQRSLRRLNLVEEMFSKALERRMRAMERIAADPPADRLVGNHAVQHIPVSALSGQLRQTALALMAGDMEEVPIPARAPSPTGAGRDALGRRVFLTAVDAAAAEKQAKAPTDAPDAEDALQATGEETDPSAGVNGVDEEELLREWQELGYTAVYLPATRRLVYPGAHDFHKRNSKKPYSPNAWMQMHMPPLPPLHLVQRQIPPEVILSHSQANSVGRRRPLPFICIPRKK</sequence>
<feature type="region of interest" description="Disordered" evidence="1">
    <location>
        <begin position="56"/>
        <end position="206"/>
    </location>
</feature>
<comment type="caution">
    <text evidence="2">The sequence shown here is derived from an EMBL/GenBank/DDBJ whole genome shotgun (WGS) entry which is preliminary data.</text>
</comment>
<dbReference type="OrthoDB" id="266987at2759"/>
<dbReference type="GeneID" id="40317324"/>
<keyword evidence="3" id="KW-1185">Reference proteome</keyword>
<dbReference type="EMBL" id="MKKU01000175">
    <property type="protein sequence ID" value="RNF20586.1"/>
    <property type="molecule type" value="Genomic_DNA"/>
</dbReference>
<feature type="compositionally biased region" description="Basic and acidic residues" evidence="1">
    <location>
        <begin position="32"/>
        <end position="41"/>
    </location>
</feature>
<reference evidence="2 3" key="1">
    <citation type="journal article" date="2018" name="BMC Genomics">
        <title>Genomic comparison of Trypanosoma conorhini and Trypanosoma rangeli to Trypanosoma cruzi strains of high and low virulence.</title>
        <authorList>
            <person name="Bradwell K.R."/>
            <person name="Koparde V.N."/>
            <person name="Matveyev A.V."/>
            <person name="Serrano M.G."/>
            <person name="Alves J.M."/>
            <person name="Parikh H."/>
            <person name="Huang B."/>
            <person name="Lee V."/>
            <person name="Espinosa-Alvarez O."/>
            <person name="Ortiz P.A."/>
            <person name="Costa-Martins A.G."/>
            <person name="Teixeira M.M."/>
            <person name="Buck G.A."/>
        </authorList>
    </citation>
    <scope>NUCLEOTIDE SEQUENCE [LARGE SCALE GENOMIC DNA]</scope>
    <source>
        <strain evidence="2 3">025E</strain>
    </source>
</reference>
<feature type="region of interest" description="Disordered" evidence="1">
    <location>
        <begin position="1"/>
        <end position="41"/>
    </location>
</feature>
<evidence type="ECO:0000313" key="2">
    <source>
        <dbReference type="EMBL" id="RNF20586.1"/>
    </source>
</evidence>
<evidence type="ECO:0000313" key="3">
    <source>
        <dbReference type="Proteomes" id="UP000284403"/>
    </source>
</evidence>
<name>A0A3R7L3W8_9TRYP</name>
<dbReference type="Proteomes" id="UP000284403">
    <property type="component" value="Unassembled WGS sequence"/>
</dbReference>
<dbReference type="AlphaFoldDB" id="A0A3R7L3W8"/>
<accession>A0A3R7L3W8</accession>
<feature type="compositionally biased region" description="Basic and acidic residues" evidence="1">
    <location>
        <begin position="56"/>
        <end position="78"/>
    </location>
</feature>
<feature type="compositionally biased region" description="Basic and acidic residues" evidence="1">
    <location>
        <begin position="95"/>
        <end position="106"/>
    </location>
</feature>